<dbReference type="EMBL" id="QLSV01000001">
    <property type="protein sequence ID" value="RAR50870.1"/>
    <property type="molecule type" value="Genomic_DNA"/>
</dbReference>
<keyword evidence="2" id="KW-0378">Hydrolase</keyword>
<dbReference type="PANTHER" id="PTHR30595:SF6">
    <property type="entry name" value="SCHLAFEN ALBA-2 DOMAIN-CONTAINING PROTEIN"/>
    <property type="match status" value="1"/>
</dbReference>
<evidence type="ECO:0000313" key="3">
    <source>
        <dbReference type="Proteomes" id="UP000249518"/>
    </source>
</evidence>
<comment type="caution">
    <text evidence="2">The sequence shown here is derived from an EMBL/GenBank/DDBJ whole genome shotgun (WGS) entry which is preliminary data.</text>
</comment>
<dbReference type="Proteomes" id="UP000249518">
    <property type="component" value="Unassembled WGS sequence"/>
</dbReference>
<dbReference type="Gene3D" id="3.30.565.60">
    <property type="match status" value="1"/>
</dbReference>
<name>A0A328WWW8_9FLAO</name>
<protein>
    <submittedName>
        <fullName evidence="2">ATP-dependent DNA helicase RecG</fullName>
    </submittedName>
</protein>
<dbReference type="PANTHER" id="PTHR30595">
    <property type="entry name" value="GLPR-RELATED TRANSCRIPTIONAL REPRESSOR"/>
    <property type="match status" value="1"/>
</dbReference>
<dbReference type="RefSeq" id="WP_181456860.1">
    <property type="nucleotide sequence ID" value="NZ_QLSV01000001.1"/>
</dbReference>
<keyword evidence="2" id="KW-0547">Nucleotide-binding</keyword>
<keyword evidence="2" id="KW-0347">Helicase</keyword>
<organism evidence="2 3">
    <name type="scientific">Flavobacterium lacus</name>
    <dbReference type="NCBI Taxonomy" id="1353778"/>
    <lineage>
        <taxon>Bacteria</taxon>
        <taxon>Pseudomonadati</taxon>
        <taxon>Bacteroidota</taxon>
        <taxon>Flavobacteriia</taxon>
        <taxon>Flavobacteriales</taxon>
        <taxon>Flavobacteriaceae</taxon>
        <taxon>Flavobacterium</taxon>
    </lineage>
</organism>
<keyword evidence="2" id="KW-0067">ATP-binding</keyword>
<keyword evidence="3" id="KW-1185">Reference proteome</keyword>
<dbReference type="AlphaFoldDB" id="A0A328WWW8"/>
<dbReference type="GO" id="GO:0004386">
    <property type="term" value="F:helicase activity"/>
    <property type="evidence" value="ECO:0007669"/>
    <property type="project" value="UniProtKB-KW"/>
</dbReference>
<evidence type="ECO:0000259" key="1">
    <source>
        <dbReference type="Pfam" id="PF04326"/>
    </source>
</evidence>
<dbReference type="Gene3D" id="3.30.950.30">
    <property type="entry name" value="Schlafen, AAA domain"/>
    <property type="match status" value="1"/>
</dbReference>
<proteinExistence type="predicted"/>
<dbReference type="Pfam" id="PF13749">
    <property type="entry name" value="HATPase_c_4"/>
    <property type="match status" value="1"/>
</dbReference>
<dbReference type="InterPro" id="IPR038475">
    <property type="entry name" value="RecG_C_sf"/>
</dbReference>
<feature type="domain" description="Schlafen AlbA-2" evidence="1">
    <location>
        <begin position="15"/>
        <end position="124"/>
    </location>
</feature>
<gene>
    <name evidence="2" type="ORF">B0I10_10138</name>
</gene>
<reference evidence="2 3" key="1">
    <citation type="submission" date="2018-06" db="EMBL/GenBank/DDBJ databases">
        <title>Genomic Encyclopedia of Type Strains, Phase III (KMG-III): the genomes of soil and plant-associated and newly described type strains.</title>
        <authorList>
            <person name="Whitman W."/>
        </authorList>
    </citation>
    <scope>NUCLEOTIDE SEQUENCE [LARGE SCALE GENOMIC DNA]</scope>
    <source>
        <strain evidence="2 3">CGMCC 1.12504</strain>
    </source>
</reference>
<dbReference type="InterPro" id="IPR007421">
    <property type="entry name" value="Schlafen_AlbA_2_dom"/>
</dbReference>
<dbReference type="Pfam" id="PF04326">
    <property type="entry name" value="SLFN_AlbA_2"/>
    <property type="match status" value="1"/>
</dbReference>
<sequence length="500" mass="56359">MSDELLLKNLIKQGESEQLEFLADVRKDTIARNLCAFLNGDGGRVLVGVSDEGMPIGIENPKQYVEELKIFLLDSIVPDAPVTISVEELGFKQFIMLKVWGGSKQPYIFDGNIYFRKGANTQKATSKEISELIHGRQLSEQHWERQITLGVELEDLDQKLIVDTIVESRKNHRSNFENDDVLEFLSHYGLYLNGSFTNACVVLFGKKPSKFIPQIRVRLTEYADSKTDNSLIRDQLFEGNIFSIRDELEKYVNGLGVRSSFDKNQWKRQDFTFPRKALQEGIINALMHRDYSSFSSSVAISVYPDRFVISNSGKLPNDIEIKDLKKNHSSHPVNPDIAHIVFLRGLIDKLGRGTIKIIEDCKDAGLRAPEWKETSNGVTLTFYGPKSLSERKERNDAANDAVNDAVSDAVKKKVYDAVNDAVNDTASDAVINRLINEVLLLIVEDGKSLKDFMLAFDVARATMQRDMALLKAHQFVVFGGAAKSGVYRLAQEFKLKLEIQ</sequence>
<accession>A0A328WWW8</accession>
<evidence type="ECO:0000313" key="2">
    <source>
        <dbReference type="EMBL" id="RAR50870.1"/>
    </source>
</evidence>
<dbReference type="InterPro" id="IPR038461">
    <property type="entry name" value="Schlafen_AlbA_2_dom_sf"/>
</dbReference>